<reference evidence="1" key="1">
    <citation type="journal article" date="2023" name="G3 (Bethesda)">
        <title>A reference genome for the long-term kleptoplast-retaining sea slug Elysia crispata morphotype clarki.</title>
        <authorList>
            <person name="Eastman K.E."/>
            <person name="Pendleton A.L."/>
            <person name="Shaikh M.A."/>
            <person name="Suttiyut T."/>
            <person name="Ogas R."/>
            <person name="Tomko P."/>
            <person name="Gavelis G."/>
            <person name="Widhalm J.R."/>
            <person name="Wisecaver J.H."/>
        </authorList>
    </citation>
    <scope>NUCLEOTIDE SEQUENCE</scope>
    <source>
        <strain evidence="1">ECLA1</strain>
    </source>
</reference>
<sequence length="98" mass="10969">MTITANQAHTDPSLWTAMVILWSPRCDGICFSFLPLKRLGRLYDKDYDKSQTELNKILLHVCSVRYSHGLFLLVTASVQECLPRSPAAQCVALVTDAN</sequence>
<keyword evidence="2" id="KW-1185">Reference proteome</keyword>
<dbReference type="Proteomes" id="UP001283361">
    <property type="component" value="Unassembled WGS sequence"/>
</dbReference>
<accession>A0AAE0Y1F0</accession>
<organism evidence="1 2">
    <name type="scientific">Elysia crispata</name>
    <name type="common">lettuce slug</name>
    <dbReference type="NCBI Taxonomy" id="231223"/>
    <lineage>
        <taxon>Eukaryota</taxon>
        <taxon>Metazoa</taxon>
        <taxon>Spiralia</taxon>
        <taxon>Lophotrochozoa</taxon>
        <taxon>Mollusca</taxon>
        <taxon>Gastropoda</taxon>
        <taxon>Heterobranchia</taxon>
        <taxon>Euthyneura</taxon>
        <taxon>Panpulmonata</taxon>
        <taxon>Sacoglossa</taxon>
        <taxon>Placobranchoidea</taxon>
        <taxon>Plakobranchidae</taxon>
        <taxon>Elysia</taxon>
    </lineage>
</organism>
<dbReference type="EMBL" id="JAWDGP010007140">
    <property type="protein sequence ID" value="KAK3729522.1"/>
    <property type="molecule type" value="Genomic_DNA"/>
</dbReference>
<evidence type="ECO:0000313" key="2">
    <source>
        <dbReference type="Proteomes" id="UP001283361"/>
    </source>
</evidence>
<proteinExistence type="predicted"/>
<name>A0AAE0Y1F0_9GAST</name>
<gene>
    <name evidence="1" type="ORF">RRG08_044037</name>
</gene>
<protein>
    <submittedName>
        <fullName evidence="1">Uncharacterized protein</fullName>
    </submittedName>
</protein>
<comment type="caution">
    <text evidence="1">The sequence shown here is derived from an EMBL/GenBank/DDBJ whole genome shotgun (WGS) entry which is preliminary data.</text>
</comment>
<dbReference type="AlphaFoldDB" id="A0AAE0Y1F0"/>
<evidence type="ECO:0000313" key="1">
    <source>
        <dbReference type="EMBL" id="KAK3729522.1"/>
    </source>
</evidence>